<keyword evidence="5" id="KW-1185">Reference proteome</keyword>
<dbReference type="AlphaFoldDB" id="A0AAQ1MD55"/>
<dbReference type="Proteomes" id="UP000474718">
    <property type="component" value="Unassembled WGS sequence"/>
</dbReference>
<evidence type="ECO:0000313" key="4">
    <source>
        <dbReference type="Proteomes" id="UP000184089"/>
    </source>
</evidence>
<keyword evidence="1" id="KW-0812">Transmembrane</keyword>
<accession>A0AAQ1MD55</accession>
<name>A0AAQ1MD55_9FIRM</name>
<gene>
    <name evidence="2" type="ORF">GT747_09500</name>
    <name evidence="3" type="ORF">SAMN05444424_1099</name>
</gene>
<organism evidence="3 4">
    <name type="scientific">Bittarella massiliensis</name>
    <name type="common">ex Durand et al. 2017</name>
    <dbReference type="NCBI Taxonomy" id="1720313"/>
    <lineage>
        <taxon>Bacteria</taxon>
        <taxon>Bacillati</taxon>
        <taxon>Bacillota</taxon>
        <taxon>Clostridia</taxon>
        <taxon>Eubacteriales</taxon>
        <taxon>Oscillospiraceae</taxon>
        <taxon>Bittarella (ex Durand et al. 2017)</taxon>
    </lineage>
</organism>
<reference evidence="3" key="2">
    <citation type="submission" date="2016-11" db="EMBL/GenBank/DDBJ databases">
        <authorList>
            <person name="Varghese N."/>
            <person name="Submissions S."/>
        </authorList>
    </citation>
    <scope>NUCLEOTIDE SEQUENCE</scope>
    <source>
        <strain evidence="3">DSM 4029</strain>
    </source>
</reference>
<evidence type="ECO:0000313" key="2">
    <source>
        <dbReference type="EMBL" id="MZL69986.1"/>
    </source>
</evidence>
<keyword evidence="1" id="KW-0472">Membrane</keyword>
<dbReference type="EMBL" id="FQVY01000002">
    <property type="protein sequence ID" value="SHF99994.1"/>
    <property type="molecule type" value="Genomic_DNA"/>
</dbReference>
<evidence type="ECO:0000313" key="3">
    <source>
        <dbReference type="EMBL" id="SHF99994.1"/>
    </source>
</evidence>
<dbReference type="RefSeq" id="WP_021660090.1">
    <property type="nucleotide sequence ID" value="NZ_FQVY01000002.1"/>
</dbReference>
<dbReference type="EMBL" id="WWVX01000006">
    <property type="protein sequence ID" value="MZL69986.1"/>
    <property type="molecule type" value="Genomic_DNA"/>
</dbReference>
<evidence type="ECO:0000256" key="1">
    <source>
        <dbReference type="SAM" id="Phobius"/>
    </source>
</evidence>
<reference evidence="4" key="1">
    <citation type="submission" date="2016-11" db="EMBL/GenBank/DDBJ databases">
        <authorList>
            <person name="Jaros S."/>
            <person name="Januszkiewicz K."/>
            <person name="Wedrychowicz H."/>
        </authorList>
    </citation>
    <scope>NUCLEOTIDE SEQUENCE [LARGE SCALE GENOMIC DNA]</scope>
    <source>
        <strain evidence="4">DSM 4029</strain>
    </source>
</reference>
<reference evidence="2 5" key="3">
    <citation type="journal article" date="2019" name="Nat. Med.">
        <title>A library of human gut bacterial isolates paired with longitudinal multiomics data enables mechanistic microbiome research.</title>
        <authorList>
            <person name="Poyet M."/>
            <person name="Groussin M."/>
            <person name="Gibbons S.M."/>
            <person name="Avila-Pacheco J."/>
            <person name="Jiang X."/>
            <person name="Kearney S.M."/>
            <person name="Perrotta A.R."/>
            <person name="Berdy B."/>
            <person name="Zhao S."/>
            <person name="Lieberman T.D."/>
            <person name="Swanson P.K."/>
            <person name="Smith M."/>
            <person name="Roesemann S."/>
            <person name="Alexander J.E."/>
            <person name="Rich S.A."/>
            <person name="Livny J."/>
            <person name="Vlamakis H."/>
            <person name="Clish C."/>
            <person name="Bullock K."/>
            <person name="Deik A."/>
            <person name="Scott J."/>
            <person name="Pierce K.A."/>
            <person name="Xavier R.J."/>
            <person name="Alm E.J."/>
        </authorList>
    </citation>
    <scope>NUCLEOTIDE SEQUENCE [LARGE SCALE GENOMIC DNA]</scope>
    <source>
        <strain evidence="2 5">BIOML-A2</strain>
    </source>
</reference>
<keyword evidence="1" id="KW-1133">Transmembrane helix</keyword>
<proteinExistence type="predicted"/>
<protein>
    <submittedName>
        <fullName evidence="3">Uncharacterized protein</fullName>
    </submittedName>
</protein>
<comment type="caution">
    <text evidence="3">The sequence shown here is derived from an EMBL/GenBank/DDBJ whole genome shotgun (WGS) entry which is preliminary data.</text>
</comment>
<evidence type="ECO:0000313" key="5">
    <source>
        <dbReference type="Proteomes" id="UP000474718"/>
    </source>
</evidence>
<feature type="transmembrane region" description="Helical" evidence="1">
    <location>
        <begin position="12"/>
        <end position="31"/>
    </location>
</feature>
<dbReference type="Proteomes" id="UP000184089">
    <property type="component" value="Unassembled WGS sequence"/>
</dbReference>
<sequence>MSEQSPKRKLFNIVLLCCAAVLLVGVVNYFLNGRGHSKKIGAAELMERYQSACQEAGLTADWGEAMTFSENTWNAKFAAGEGQLMMRVEQNDKGYLKAAQFQWDTGSVRDEEMRPWVDATFLCADVELSASDLDSVWYNLTDESSIKKNDQGADTSSYSLHKMAYSWYRDEHFTAVLVGDPGAYR</sequence>